<gene>
    <name evidence="3" type="ordered locus">Mnod_8156</name>
</gene>
<feature type="domain" description="BioF2-like acetyltransferase" evidence="2">
    <location>
        <begin position="170"/>
        <end position="311"/>
    </location>
</feature>
<dbReference type="AlphaFoldDB" id="B8IX94"/>
<evidence type="ECO:0000259" key="2">
    <source>
        <dbReference type="Pfam" id="PF13480"/>
    </source>
</evidence>
<dbReference type="Gene3D" id="3.40.630.30">
    <property type="match status" value="1"/>
</dbReference>
<geneLocation type="plasmid" evidence="3 4">
    <name>pMNOD02</name>
</geneLocation>
<organism evidence="3 4">
    <name type="scientific">Methylobacterium nodulans (strain LMG 21967 / CNCM I-2342 / ORS 2060)</name>
    <dbReference type="NCBI Taxonomy" id="460265"/>
    <lineage>
        <taxon>Bacteria</taxon>
        <taxon>Pseudomonadati</taxon>
        <taxon>Pseudomonadota</taxon>
        <taxon>Alphaproteobacteria</taxon>
        <taxon>Hyphomicrobiales</taxon>
        <taxon>Methylobacteriaceae</taxon>
        <taxon>Methylobacterium</taxon>
    </lineage>
</organism>
<reference evidence="4" key="1">
    <citation type="submission" date="2009-01" db="EMBL/GenBank/DDBJ databases">
        <title>Complete sequence of plasmid 2 of Methylobacterium nodulans ORS 2060.</title>
        <authorList>
            <consortium name="US DOE Joint Genome Institute"/>
            <person name="Lucas S."/>
            <person name="Copeland A."/>
            <person name="Lapidus A."/>
            <person name="Glavina del Rio T."/>
            <person name="Dalin E."/>
            <person name="Tice H."/>
            <person name="Bruce D."/>
            <person name="Goodwin L."/>
            <person name="Pitluck S."/>
            <person name="Sims D."/>
            <person name="Brettin T."/>
            <person name="Detter J.C."/>
            <person name="Han C."/>
            <person name="Larimer F."/>
            <person name="Land M."/>
            <person name="Hauser L."/>
            <person name="Kyrpides N."/>
            <person name="Ivanova N."/>
            <person name="Marx C.J."/>
            <person name="Richardson P."/>
        </authorList>
    </citation>
    <scope>NUCLEOTIDE SEQUENCE [LARGE SCALE GENOMIC DNA]</scope>
    <source>
        <strain evidence="4">LMG 21967 / CNCM I-2342 / ORS 2060</strain>
        <plasmid evidence="4">Plasmid pMNOD02</plasmid>
    </source>
</reference>
<dbReference type="SUPFAM" id="SSF55729">
    <property type="entry name" value="Acyl-CoA N-acyltransferases (Nat)"/>
    <property type="match status" value="1"/>
</dbReference>
<dbReference type="KEGG" id="mno:Mnod_8156"/>
<dbReference type="InterPro" id="IPR038740">
    <property type="entry name" value="BioF2-like_GNAT_dom"/>
</dbReference>
<evidence type="ECO:0000313" key="3">
    <source>
        <dbReference type="EMBL" id="ACL63135.1"/>
    </source>
</evidence>
<dbReference type="HOGENOM" id="CLU_046531_0_0_5"/>
<feature type="region of interest" description="Disordered" evidence="1">
    <location>
        <begin position="418"/>
        <end position="442"/>
    </location>
</feature>
<sequence>MPEIEYKFYGDFSDIPTLETVWKAVESPHVFQTYEFVSSWFSITHHCQRPAVVIGYEQGVPFGILPACVIKRNQFRILSWAPVPLVLDYGDILFNTDAPIRPEEFMRRAIDLAKESASCRTTAFYHVREDATCYPFLQQRFLLASRTIAPYLVAGQPFEATLRKVREARSNQKANCERNIKRLKEMGQLNLTIYRESSDDAERALAFIFKHKKKQFSRTKIMIDYTDYKNWYIRQIRENRDAFVACLTLNGLPIAGLFGFFWKDRLYYLVPAYDVEFRRYAPGKVLFYLLIKRYSEYIKIFDLGIGDEGYKLQWTIQSCDVFSFIEPTVIGRIVYSSARVIAFAASQIARLKTLWTTFAPMRRIRSAHTRQLSPRSCSRPSTAANPIPAGSQNALLAPPSLTISARCRWASRRSSATWARPSRADRNSGRSSPAPFTVAPTSSSWTRRRATLMSQPRLSSLKRYVRSI</sequence>
<dbReference type="Pfam" id="PF13480">
    <property type="entry name" value="Acetyltransf_6"/>
    <property type="match status" value="1"/>
</dbReference>
<dbReference type="InterPro" id="IPR016181">
    <property type="entry name" value="Acyl_CoA_acyltransferase"/>
</dbReference>
<evidence type="ECO:0000256" key="1">
    <source>
        <dbReference type="SAM" id="MobiDB-lite"/>
    </source>
</evidence>
<proteinExistence type="predicted"/>
<name>B8IX94_METNO</name>
<keyword evidence="3" id="KW-0614">Plasmid</keyword>
<dbReference type="Proteomes" id="UP000008207">
    <property type="component" value="Plasmid pMNOD02"/>
</dbReference>
<protein>
    <submittedName>
        <fullName evidence="3">Protein involved in cellulose biosynthesis (CelD)-like protein</fullName>
    </submittedName>
</protein>
<accession>B8IX94</accession>
<keyword evidence="4" id="KW-1185">Reference proteome</keyword>
<evidence type="ECO:0000313" key="4">
    <source>
        <dbReference type="Proteomes" id="UP000008207"/>
    </source>
</evidence>
<dbReference type="EMBL" id="CP001351">
    <property type="protein sequence ID" value="ACL63135.1"/>
    <property type="molecule type" value="Genomic_DNA"/>
</dbReference>